<dbReference type="Gene3D" id="3.40.50.150">
    <property type="entry name" value="Vaccinia Virus protein VP39"/>
    <property type="match status" value="1"/>
</dbReference>
<dbReference type="GO" id="GO:0032259">
    <property type="term" value="P:methylation"/>
    <property type="evidence" value="ECO:0007669"/>
    <property type="project" value="UniProtKB-KW"/>
</dbReference>
<dbReference type="CDD" id="cd02440">
    <property type="entry name" value="AdoMet_MTases"/>
    <property type="match status" value="1"/>
</dbReference>
<evidence type="ECO:0000313" key="1">
    <source>
        <dbReference type="EMBL" id="MCP9761883.1"/>
    </source>
</evidence>
<keyword evidence="1" id="KW-0808">Transferase</keyword>
<dbReference type="SUPFAM" id="SSF53335">
    <property type="entry name" value="S-adenosyl-L-methionine-dependent methyltransferases"/>
    <property type="match status" value="1"/>
</dbReference>
<organism evidence="1 2">
    <name type="scientific">Lacihabitans soyangensis</name>
    <dbReference type="NCBI Taxonomy" id="869394"/>
    <lineage>
        <taxon>Bacteria</taxon>
        <taxon>Pseudomonadati</taxon>
        <taxon>Bacteroidota</taxon>
        <taxon>Cytophagia</taxon>
        <taxon>Cytophagales</taxon>
        <taxon>Leadbetterellaceae</taxon>
        <taxon>Lacihabitans</taxon>
    </lineage>
</organism>
<protein>
    <submittedName>
        <fullName evidence="1">Methyltransferase domain-containing protein</fullName>
    </submittedName>
</protein>
<comment type="caution">
    <text evidence="1">The sequence shown here is derived from an EMBL/GenBank/DDBJ whole genome shotgun (WGS) entry which is preliminary data.</text>
</comment>
<proteinExistence type="predicted"/>
<dbReference type="InterPro" id="IPR029063">
    <property type="entry name" value="SAM-dependent_MTases_sf"/>
</dbReference>
<dbReference type="AlphaFoldDB" id="A0AAE3GZ61"/>
<dbReference type="Proteomes" id="UP001204144">
    <property type="component" value="Unassembled WGS sequence"/>
</dbReference>
<dbReference type="GO" id="GO:0008168">
    <property type="term" value="F:methyltransferase activity"/>
    <property type="evidence" value="ECO:0007669"/>
    <property type="project" value="UniProtKB-KW"/>
</dbReference>
<keyword evidence="2" id="KW-1185">Reference proteome</keyword>
<dbReference type="PANTHER" id="PTHR43861">
    <property type="entry name" value="TRANS-ACONITATE 2-METHYLTRANSFERASE-RELATED"/>
    <property type="match status" value="1"/>
</dbReference>
<keyword evidence="1" id="KW-0489">Methyltransferase</keyword>
<gene>
    <name evidence="1" type="ORF">EGI31_02870</name>
</gene>
<dbReference type="EMBL" id="RJUF01000003">
    <property type="protein sequence ID" value="MCP9761883.1"/>
    <property type="molecule type" value="Genomic_DNA"/>
</dbReference>
<sequence>MAFDFHSDRTIYFKLQYNNTKDNIIPWIEKHKPISAGMKVLEIGCRDGGVLMPFMERGCIVTGFDLDRGPVESAQQIYAEDIKQGKASFFVKDVHDYIAENKDNQSAKFDIIVLKDVIEHVYGHEEMISNLKHILLPTGVIYFGFPPWQNPFGGHQQVLRSKLWSRLPYYHMLPNFIYYGIIKRWEKDSFGFIKATKETRITPEKFERLVQKHNFEILENHHYLIGTMYKYKFGLKPRRQFGIIKGIPYFRNFFTTAVDYVIRQKA</sequence>
<evidence type="ECO:0000313" key="2">
    <source>
        <dbReference type="Proteomes" id="UP001204144"/>
    </source>
</evidence>
<accession>A0AAE3GZ61</accession>
<dbReference type="RefSeq" id="WP_255035625.1">
    <property type="nucleotide sequence ID" value="NZ_RJUF01000003.1"/>
</dbReference>
<name>A0AAE3GZ61_9BACT</name>
<reference evidence="1 2" key="1">
    <citation type="submission" date="2018-11" db="EMBL/GenBank/DDBJ databases">
        <title>Novel bacteria species description.</title>
        <authorList>
            <person name="Han J.-H."/>
        </authorList>
    </citation>
    <scope>NUCLEOTIDE SEQUENCE [LARGE SCALE GENOMIC DNA]</scope>
    <source>
        <strain evidence="1 2">KCTC23259</strain>
    </source>
</reference>
<dbReference type="Pfam" id="PF13489">
    <property type="entry name" value="Methyltransf_23"/>
    <property type="match status" value="1"/>
</dbReference>